<dbReference type="GO" id="GO:0005886">
    <property type="term" value="C:plasma membrane"/>
    <property type="evidence" value="ECO:0007669"/>
    <property type="project" value="UniProtKB-SubCell"/>
</dbReference>
<dbReference type="Proteomes" id="UP001144372">
    <property type="component" value="Unassembled WGS sequence"/>
</dbReference>
<comment type="subunit">
    <text evidence="14">At low DSF concentrations, interacts with RpfF.</text>
</comment>
<dbReference type="InterPro" id="IPR036641">
    <property type="entry name" value="HPT_dom_sf"/>
</dbReference>
<evidence type="ECO:0000259" key="21">
    <source>
        <dbReference type="PROSITE" id="PS50894"/>
    </source>
</evidence>
<evidence type="ECO:0000256" key="15">
    <source>
        <dbReference type="ARBA" id="ARBA00068150"/>
    </source>
</evidence>
<dbReference type="SUPFAM" id="SSF55781">
    <property type="entry name" value="GAF domain-like"/>
    <property type="match status" value="1"/>
</dbReference>
<comment type="catalytic activity">
    <reaction evidence="1">
        <text>ATP + protein L-histidine = ADP + protein N-phospho-L-histidine.</text>
        <dbReference type="EC" id="2.7.13.3"/>
    </reaction>
</comment>
<evidence type="ECO:0000256" key="16">
    <source>
        <dbReference type="PROSITE-ProRule" id="PRU00110"/>
    </source>
</evidence>
<dbReference type="SUPFAM" id="SSF52172">
    <property type="entry name" value="CheY-like"/>
    <property type="match status" value="1"/>
</dbReference>
<evidence type="ECO:0000256" key="13">
    <source>
        <dbReference type="ARBA" id="ARBA00023136"/>
    </source>
</evidence>
<dbReference type="Pfam" id="PF00512">
    <property type="entry name" value="HisKA"/>
    <property type="match status" value="1"/>
</dbReference>
<comment type="caution">
    <text evidence="22">The sequence shown here is derived from an EMBL/GenBank/DDBJ whole genome shotgun (WGS) entry which is preliminary data.</text>
</comment>
<dbReference type="SUPFAM" id="SSF55785">
    <property type="entry name" value="PYP-like sensor domain (PAS domain)"/>
    <property type="match status" value="1"/>
</dbReference>
<dbReference type="SUPFAM" id="SSF55874">
    <property type="entry name" value="ATPase domain of HSP90 chaperone/DNA topoisomerase II/histidine kinase"/>
    <property type="match status" value="1"/>
</dbReference>
<dbReference type="Pfam" id="PF00989">
    <property type="entry name" value="PAS"/>
    <property type="match status" value="1"/>
</dbReference>
<dbReference type="SMART" id="SM00448">
    <property type="entry name" value="REC"/>
    <property type="match status" value="1"/>
</dbReference>
<keyword evidence="7" id="KW-0812">Transmembrane</keyword>
<keyword evidence="9 22" id="KW-0418">Kinase</keyword>
<dbReference type="Pfam" id="PF13185">
    <property type="entry name" value="GAF_2"/>
    <property type="match status" value="1"/>
</dbReference>
<dbReference type="SMART" id="SM00065">
    <property type="entry name" value="GAF"/>
    <property type="match status" value="1"/>
</dbReference>
<dbReference type="InterPro" id="IPR008207">
    <property type="entry name" value="Sig_transdc_His_kin_Hpt_dom"/>
</dbReference>
<dbReference type="Gene3D" id="3.30.565.10">
    <property type="entry name" value="Histidine kinase-like ATPase, C-terminal domain"/>
    <property type="match status" value="1"/>
</dbReference>
<proteinExistence type="predicted"/>
<dbReference type="InterPro" id="IPR003018">
    <property type="entry name" value="GAF"/>
</dbReference>
<dbReference type="EMBL" id="BSDR01000001">
    <property type="protein sequence ID" value="GLI35646.1"/>
    <property type="molecule type" value="Genomic_DNA"/>
</dbReference>
<name>A0A9W6FVG7_9BACT</name>
<dbReference type="FunFam" id="3.30.565.10:FF:000010">
    <property type="entry name" value="Sensor histidine kinase RcsC"/>
    <property type="match status" value="1"/>
</dbReference>
<evidence type="ECO:0000256" key="7">
    <source>
        <dbReference type="ARBA" id="ARBA00022692"/>
    </source>
</evidence>
<dbReference type="GO" id="GO:0005524">
    <property type="term" value="F:ATP binding"/>
    <property type="evidence" value="ECO:0007669"/>
    <property type="project" value="UniProtKB-KW"/>
</dbReference>
<dbReference type="Pfam" id="PF02518">
    <property type="entry name" value="HATPase_c"/>
    <property type="match status" value="1"/>
</dbReference>
<dbReference type="SUPFAM" id="SSF47384">
    <property type="entry name" value="Homodimeric domain of signal transducing histidine kinase"/>
    <property type="match status" value="1"/>
</dbReference>
<dbReference type="CDD" id="cd17546">
    <property type="entry name" value="REC_hyHK_CKI1_RcsC-like"/>
    <property type="match status" value="1"/>
</dbReference>
<dbReference type="PROSITE" id="PS50110">
    <property type="entry name" value="RESPONSE_REGULATORY"/>
    <property type="match status" value="1"/>
</dbReference>
<dbReference type="InterPro" id="IPR000014">
    <property type="entry name" value="PAS"/>
</dbReference>
<dbReference type="PANTHER" id="PTHR45339">
    <property type="entry name" value="HYBRID SIGNAL TRANSDUCTION HISTIDINE KINASE J"/>
    <property type="match status" value="1"/>
</dbReference>
<dbReference type="SMART" id="SM00073">
    <property type="entry name" value="HPT"/>
    <property type="match status" value="1"/>
</dbReference>
<dbReference type="CDD" id="cd00082">
    <property type="entry name" value="HisKA"/>
    <property type="match status" value="1"/>
</dbReference>
<dbReference type="Gene3D" id="3.40.50.2300">
    <property type="match status" value="1"/>
</dbReference>
<dbReference type="SMART" id="SM00388">
    <property type="entry name" value="HisKA"/>
    <property type="match status" value="1"/>
</dbReference>
<evidence type="ECO:0000256" key="17">
    <source>
        <dbReference type="PROSITE-ProRule" id="PRU00169"/>
    </source>
</evidence>
<comment type="subcellular location">
    <subcellularLocation>
        <location evidence="2">Cell membrane</location>
        <topology evidence="2">Multi-pass membrane protein</topology>
    </subcellularLocation>
</comment>
<sequence length="933" mass="103786">MCIAMPPFFAGHPLRMPWLILFAGLGLTAALTGLAYVLHSGRQRAEQLVWRRTSELRENEARFRAIAFAALDAIIMIDSEGNITFWNPAAAEMFGYPTDEVIGRNLHQLLVPKQNREMHARRFAQFQHSSEGPLINRVTEQTALHRDGTEFPVELSLSAVPINGQWNAVGIVRNITERKRAEGQSRTNEARLQSLLNIFQHKSRDIQELLDYALHEAIILTASKIGYIYWYDEERKLFILNTWSKDVMRECTIAEPQTVYTLDKTGLWGEAVRQRKPIIVNDFKATNPLKKGLPPGHVELLRYLTIPVFSEDNIIAVVGVANKESDYDEADVQQLSLLMDSVWSIAERKRVEDVLWETNRQLQEAAARAEEMAVQAETANAAKSEFLANMSHEIRTPMNSIIGMTGLLLDSGLNREQRKYAEIVRTSSEALLRILNDILDFSKIEARKLEMETLNFDLRTTLADTAEMLAGRAHEKGLELTCMVEPDVPSRLRGDPGRLRQVIINLVGNGLKFTQRGEVSIRASLESEDEHSVTVRFSVSDTGIGIPEDRLDILFSPFTQVDGSTTRKYGGTGLGLAISKQLAELMGGSIGVTSTEGKGSTFWFTSVFEKQPEGDAVARERCVGLQETHPLAVDDNESNRLPAATLPRSWGCRFDESPSGSIVTRQIDVESVKHHKRILLAEDNITNQQVALSILKKLGYRADAVANGREALHALRTIPYDLVLMDGQMPEMDGYEATRRIREKDSGVFDPMIPIIAMTAHAMKGDREKCLEAGMSDYLAKPVHPEELAELLEKWLPAAHDAFLKGAQNEEGDVLPDVCTVHGSDVFDESLLRKRLMGDEDLVKTIIEAFLADITDQLDALRSSVAAGDLHMAEQLAHKIKGAAGNVTGAALASVAHAMEQAALAGDLERLKDGFPLLDRQFDLLKQAMTGEK</sequence>
<keyword evidence="23" id="KW-1185">Reference proteome</keyword>
<dbReference type="Gene3D" id="3.30.450.20">
    <property type="entry name" value="PAS domain"/>
    <property type="match status" value="1"/>
</dbReference>
<dbReference type="InterPro" id="IPR036890">
    <property type="entry name" value="HATPase_C_sf"/>
</dbReference>
<dbReference type="Pfam" id="PF00072">
    <property type="entry name" value="Response_reg"/>
    <property type="match status" value="1"/>
</dbReference>
<dbReference type="CDD" id="cd00088">
    <property type="entry name" value="HPT"/>
    <property type="match status" value="1"/>
</dbReference>
<gene>
    <name evidence="22" type="ORF">DAMNIGENAA_30790</name>
</gene>
<dbReference type="PRINTS" id="PR00344">
    <property type="entry name" value="BCTRLSENSOR"/>
</dbReference>
<evidence type="ECO:0000256" key="3">
    <source>
        <dbReference type="ARBA" id="ARBA00012438"/>
    </source>
</evidence>
<organism evidence="22 23">
    <name type="scientific">Desulforhabdus amnigena</name>
    <dbReference type="NCBI Taxonomy" id="40218"/>
    <lineage>
        <taxon>Bacteria</taxon>
        <taxon>Pseudomonadati</taxon>
        <taxon>Thermodesulfobacteriota</taxon>
        <taxon>Syntrophobacteria</taxon>
        <taxon>Syntrophobacterales</taxon>
        <taxon>Syntrophobacteraceae</taxon>
        <taxon>Desulforhabdus</taxon>
    </lineage>
</organism>
<dbReference type="InterPro" id="IPR005467">
    <property type="entry name" value="His_kinase_dom"/>
</dbReference>
<dbReference type="NCBIfam" id="TIGR00229">
    <property type="entry name" value="sensory_box"/>
    <property type="match status" value="1"/>
</dbReference>
<feature type="modified residue" description="4-aspartylphosphate" evidence="17">
    <location>
        <position position="726"/>
    </location>
</feature>
<evidence type="ECO:0000256" key="8">
    <source>
        <dbReference type="ARBA" id="ARBA00022741"/>
    </source>
</evidence>
<evidence type="ECO:0000313" key="22">
    <source>
        <dbReference type="EMBL" id="GLI35646.1"/>
    </source>
</evidence>
<keyword evidence="5 17" id="KW-0597">Phosphoprotein</keyword>
<feature type="domain" description="PAS" evidence="20">
    <location>
        <begin position="59"/>
        <end position="133"/>
    </location>
</feature>
<evidence type="ECO:0000256" key="9">
    <source>
        <dbReference type="ARBA" id="ARBA00022777"/>
    </source>
</evidence>
<dbReference type="InterPro" id="IPR001789">
    <property type="entry name" value="Sig_transdc_resp-reg_receiver"/>
</dbReference>
<dbReference type="InterPro" id="IPR003594">
    <property type="entry name" value="HATPase_dom"/>
</dbReference>
<keyword evidence="8" id="KW-0547">Nucleotide-binding</keyword>
<dbReference type="InterPro" id="IPR035965">
    <property type="entry name" value="PAS-like_dom_sf"/>
</dbReference>
<keyword evidence="13" id="KW-0472">Membrane</keyword>
<dbReference type="InterPro" id="IPR003661">
    <property type="entry name" value="HisK_dim/P_dom"/>
</dbReference>
<keyword evidence="10" id="KW-0067">ATP-binding</keyword>
<dbReference type="CDD" id="cd00130">
    <property type="entry name" value="PAS"/>
    <property type="match status" value="1"/>
</dbReference>
<feature type="domain" description="Histidine kinase" evidence="18">
    <location>
        <begin position="389"/>
        <end position="602"/>
    </location>
</feature>
<keyword evidence="12" id="KW-0902">Two-component regulatory system</keyword>
<keyword evidence="4" id="KW-1003">Cell membrane</keyword>
<evidence type="ECO:0000259" key="19">
    <source>
        <dbReference type="PROSITE" id="PS50110"/>
    </source>
</evidence>
<dbReference type="InterPro" id="IPR029016">
    <property type="entry name" value="GAF-like_dom_sf"/>
</dbReference>
<evidence type="ECO:0000256" key="10">
    <source>
        <dbReference type="ARBA" id="ARBA00022840"/>
    </source>
</evidence>
<dbReference type="Gene3D" id="1.20.120.160">
    <property type="entry name" value="HPT domain"/>
    <property type="match status" value="1"/>
</dbReference>
<evidence type="ECO:0000256" key="14">
    <source>
        <dbReference type="ARBA" id="ARBA00064003"/>
    </source>
</evidence>
<evidence type="ECO:0000256" key="11">
    <source>
        <dbReference type="ARBA" id="ARBA00022989"/>
    </source>
</evidence>
<feature type="modified residue" description="Phosphohistidine" evidence="16">
    <location>
        <position position="878"/>
    </location>
</feature>
<dbReference type="InterPro" id="IPR004358">
    <property type="entry name" value="Sig_transdc_His_kin-like_C"/>
</dbReference>
<dbReference type="PROSITE" id="PS50894">
    <property type="entry name" value="HPT"/>
    <property type="match status" value="1"/>
</dbReference>
<dbReference type="InterPro" id="IPR013767">
    <property type="entry name" value="PAS_fold"/>
</dbReference>
<keyword evidence="6" id="KW-0808">Transferase</keyword>
<evidence type="ECO:0000256" key="6">
    <source>
        <dbReference type="ARBA" id="ARBA00022679"/>
    </source>
</evidence>
<dbReference type="InterPro" id="IPR011006">
    <property type="entry name" value="CheY-like_superfamily"/>
</dbReference>
<dbReference type="PROSITE" id="PS50112">
    <property type="entry name" value="PAS"/>
    <property type="match status" value="1"/>
</dbReference>
<reference evidence="22" key="1">
    <citation type="submission" date="2022-12" db="EMBL/GenBank/DDBJ databases">
        <title>Reference genome sequencing for broad-spectrum identification of bacterial and archaeal isolates by mass spectrometry.</title>
        <authorList>
            <person name="Sekiguchi Y."/>
            <person name="Tourlousse D.M."/>
        </authorList>
    </citation>
    <scope>NUCLEOTIDE SEQUENCE</scope>
    <source>
        <strain evidence="22">ASRB1</strain>
    </source>
</reference>
<accession>A0A9W6FVG7</accession>
<dbReference type="AlphaFoldDB" id="A0A9W6FVG7"/>
<evidence type="ECO:0000259" key="18">
    <source>
        <dbReference type="PROSITE" id="PS50109"/>
    </source>
</evidence>
<dbReference type="CDD" id="cd16922">
    <property type="entry name" value="HATPase_EvgS-ArcB-TorS-like"/>
    <property type="match status" value="1"/>
</dbReference>
<protein>
    <recommendedName>
        <fullName evidence="15">Sensory/regulatory protein RpfC</fullName>
        <ecNumber evidence="3">2.7.13.3</ecNumber>
    </recommendedName>
</protein>
<evidence type="ECO:0000256" key="1">
    <source>
        <dbReference type="ARBA" id="ARBA00000085"/>
    </source>
</evidence>
<dbReference type="EC" id="2.7.13.3" evidence="3"/>
<dbReference type="PANTHER" id="PTHR45339:SF1">
    <property type="entry name" value="HYBRID SIGNAL TRANSDUCTION HISTIDINE KINASE J"/>
    <property type="match status" value="1"/>
</dbReference>
<evidence type="ECO:0000259" key="20">
    <source>
        <dbReference type="PROSITE" id="PS50112"/>
    </source>
</evidence>
<dbReference type="FunFam" id="1.10.287.130:FF:000002">
    <property type="entry name" value="Two-component osmosensing histidine kinase"/>
    <property type="match status" value="1"/>
</dbReference>
<dbReference type="GO" id="GO:0006355">
    <property type="term" value="P:regulation of DNA-templated transcription"/>
    <property type="evidence" value="ECO:0007669"/>
    <property type="project" value="InterPro"/>
</dbReference>
<dbReference type="Gene3D" id="1.10.287.130">
    <property type="match status" value="1"/>
</dbReference>
<dbReference type="Pfam" id="PF01627">
    <property type="entry name" value="Hpt"/>
    <property type="match status" value="1"/>
</dbReference>
<dbReference type="InterPro" id="IPR036097">
    <property type="entry name" value="HisK_dim/P_sf"/>
</dbReference>
<evidence type="ECO:0000256" key="12">
    <source>
        <dbReference type="ARBA" id="ARBA00023012"/>
    </source>
</evidence>
<evidence type="ECO:0000256" key="5">
    <source>
        <dbReference type="ARBA" id="ARBA00022553"/>
    </source>
</evidence>
<dbReference type="SMART" id="SM00091">
    <property type="entry name" value="PAS"/>
    <property type="match status" value="1"/>
</dbReference>
<dbReference type="GO" id="GO:0000155">
    <property type="term" value="F:phosphorelay sensor kinase activity"/>
    <property type="evidence" value="ECO:0007669"/>
    <property type="project" value="InterPro"/>
</dbReference>
<dbReference type="Gene3D" id="3.30.450.40">
    <property type="match status" value="1"/>
</dbReference>
<feature type="domain" description="Response regulatory" evidence="19">
    <location>
        <begin position="677"/>
        <end position="796"/>
    </location>
</feature>
<dbReference type="SUPFAM" id="SSF47226">
    <property type="entry name" value="Histidine-containing phosphotransfer domain, HPT domain"/>
    <property type="match status" value="1"/>
</dbReference>
<dbReference type="SMART" id="SM00387">
    <property type="entry name" value="HATPase_c"/>
    <property type="match status" value="1"/>
</dbReference>
<evidence type="ECO:0000313" key="23">
    <source>
        <dbReference type="Proteomes" id="UP001144372"/>
    </source>
</evidence>
<dbReference type="PROSITE" id="PS50109">
    <property type="entry name" value="HIS_KIN"/>
    <property type="match status" value="1"/>
</dbReference>
<evidence type="ECO:0000256" key="2">
    <source>
        <dbReference type="ARBA" id="ARBA00004651"/>
    </source>
</evidence>
<feature type="domain" description="HPt" evidence="21">
    <location>
        <begin position="839"/>
        <end position="933"/>
    </location>
</feature>
<evidence type="ECO:0000256" key="4">
    <source>
        <dbReference type="ARBA" id="ARBA00022475"/>
    </source>
</evidence>
<keyword evidence="11" id="KW-1133">Transmembrane helix</keyword>